<evidence type="ECO:0000259" key="1">
    <source>
        <dbReference type="PROSITE" id="PS50042"/>
    </source>
</evidence>
<dbReference type="HOGENOM" id="CLU_865543_0_0_5"/>
<dbReference type="Gene3D" id="2.60.120.10">
    <property type="entry name" value="Jelly Rolls"/>
    <property type="match status" value="2"/>
</dbReference>
<dbReference type="InterPro" id="IPR000595">
    <property type="entry name" value="cNMP-bd_dom"/>
</dbReference>
<dbReference type="PROSITE" id="PS50042">
    <property type="entry name" value="CNMP_BINDING_3"/>
    <property type="match status" value="1"/>
</dbReference>
<dbReference type="Pfam" id="PF00027">
    <property type="entry name" value="cNMP_binding"/>
    <property type="match status" value="1"/>
</dbReference>
<dbReference type="PANTHER" id="PTHR24567">
    <property type="entry name" value="CRP FAMILY TRANSCRIPTIONAL REGULATORY PROTEIN"/>
    <property type="match status" value="1"/>
</dbReference>
<accession>Q2G4A2</accession>
<dbReference type="GO" id="GO:0003700">
    <property type="term" value="F:DNA-binding transcription factor activity"/>
    <property type="evidence" value="ECO:0007669"/>
    <property type="project" value="TreeGrafter"/>
</dbReference>
<dbReference type="InterPro" id="IPR014710">
    <property type="entry name" value="RmlC-like_jellyroll"/>
</dbReference>
<dbReference type="InterPro" id="IPR018490">
    <property type="entry name" value="cNMP-bd_dom_sf"/>
</dbReference>
<dbReference type="DNASU" id="3915524"/>
<protein>
    <submittedName>
        <fullName evidence="2">Cyclic nucleotide-binding domain (CNMP-BD) protein</fullName>
    </submittedName>
</protein>
<evidence type="ECO:0000313" key="2">
    <source>
        <dbReference type="EMBL" id="ABD27321.1"/>
    </source>
</evidence>
<dbReference type="SUPFAM" id="SSF51206">
    <property type="entry name" value="cAMP-binding domain-like"/>
    <property type="match status" value="2"/>
</dbReference>
<dbReference type="InterPro" id="IPR050397">
    <property type="entry name" value="Env_Response_Regulators"/>
</dbReference>
<dbReference type="CDD" id="cd00038">
    <property type="entry name" value="CAP_ED"/>
    <property type="match status" value="2"/>
</dbReference>
<dbReference type="SMART" id="SM00100">
    <property type="entry name" value="cNMP"/>
    <property type="match status" value="1"/>
</dbReference>
<dbReference type="SMR" id="Q2G4A2"/>
<dbReference type="Proteomes" id="UP000009134">
    <property type="component" value="Chromosome"/>
</dbReference>
<dbReference type="AlphaFoldDB" id="Q2G4A2"/>
<dbReference type="PROSITE" id="PS00889">
    <property type="entry name" value="CNMP_BINDING_2"/>
    <property type="match status" value="1"/>
</dbReference>
<name>Q2G4A2_NOVAD</name>
<organism evidence="2 3">
    <name type="scientific">Novosphingobium aromaticivorans (strain ATCC 700278 / DSM 12444 / CCUG 56034 / CIP 105152 / NBRC 16084 / F199)</name>
    <dbReference type="NCBI Taxonomy" id="279238"/>
    <lineage>
        <taxon>Bacteria</taxon>
        <taxon>Pseudomonadati</taxon>
        <taxon>Pseudomonadota</taxon>
        <taxon>Alphaproteobacteria</taxon>
        <taxon>Sphingomonadales</taxon>
        <taxon>Sphingomonadaceae</taxon>
        <taxon>Novosphingobium</taxon>
    </lineage>
</organism>
<gene>
    <name evidence="2" type="ordered locus">Saro_2885</name>
</gene>
<dbReference type="EMBL" id="CP000248">
    <property type="protein sequence ID" value="ABD27321.1"/>
    <property type="molecule type" value="Genomic_DNA"/>
</dbReference>
<feature type="domain" description="Cyclic nucleotide-binding" evidence="1">
    <location>
        <begin position="34"/>
        <end position="113"/>
    </location>
</feature>
<keyword evidence="3" id="KW-1185">Reference proteome</keyword>
<dbReference type="RefSeq" id="WP_011446525.1">
    <property type="nucleotide sequence ID" value="NC_007794.1"/>
</dbReference>
<dbReference type="STRING" id="279238.Saro_2885"/>
<evidence type="ECO:0000313" key="3">
    <source>
        <dbReference type="Proteomes" id="UP000009134"/>
    </source>
</evidence>
<dbReference type="GO" id="GO:0005829">
    <property type="term" value="C:cytosol"/>
    <property type="evidence" value="ECO:0007669"/>
    <property type="project" value="TreeGrafter"/>
</dbReference>
<dbReference type="InterPro" id="IPR018488">
    <property type="entry name" value="cNMP-bd_CS"/>
</dbReference>
<dbReference type="PANTHER" id="PTHR24567:SF74">
    <property type="entry name" value="HTH-TYPE TRANSCRIPTIONAL REGULATOR ARCR"/>
    <property type="match status" value="1"/>
</dbReference>
<dbReference type="KEGG" id="nar:Saro_2885"/>
<proteinExistence type="predicted"/>
<sequence>MAESLKTSPELAGFTVDEWQALMGHAAPFAALRGETLFRQGDPPSALYLVGEGLLEIETRLPGDEAAVISRIEPGQMVGEFALLDDGPRSANVRAVDASAGFVIARDRFRALLADGSPWAFRLGTALRRLVAARTRATLERIVAEGLFDPLGLRRIASGPRLSGMPGTDVSELLAGLPRLAGCEGMAEAGQLELAPAGSTIAAPNEPQDGLRVVLRGAVRAAIPRGAMQEQIFVFGPGCFVGLTGYSDGGGQPLLVSAAEEALVLHLRGDDLVRAAETAATWYPPLLLAMGRQLVQDQRKANRHLGRSLALLRFNHAGEPA</sequence>
<reference evidence="3" key="1">
    <citation type="submission" date="2006-01" db="EMBL/GenBank/DDBJ databases">
        <title>Complete sequence of Novosphingobium aromaticivorans DSM 12444.</title>
        <authorList>
            <consortium name="US DOE Joint Genome Institute"/>
            <person name="Copeland A."/>
            <person name="Lucas S."/>
            <person name="Lapidus A."/>
            <person name="Barry K."/>
            <person name="Detter J.C."/>
            <person name="Glavina T."/>
            <person name="Hammon N."/>
            <person name="Israni S."/>
            <person name="Pitluck S."/>
            <person name="Chain P."/>
            <person name="Malfatti S."/>
            <person name="Shin M."/>
            <person name="Vergez L."/>
            <person name="Schmutz J."/>
            <person name="Larimer F."/>
            <person name="Land M."/>
            <person name="Kyrpides N."/>
            <person name="Ivanova N."/>
            <person name="Fredrickson J."/>
            <person name="Balkwill D."/>
            <person name="Romine M.F."/>
            <person name="Richardson P."/>
        </authorList>
    </citation>
    <scope>NUCLEOTIDE SEQUENCE [LARGE SCALE GENOMIC DNA]</scope>
    <source>
        <strain evidence="3">ATCC 700278 / DSM 12444 / CCUG 56034 / CIP 105152 / NBRC 16084 / F199</strain>
    </source>
</reference>
<dbReference type="eggNOG" id="COG0664">
    <property type="taxonomic scope" value="Bacteria"/>
</dbReference>